<evidence type="ECO:0000256" key="2">
    <source>
        <dbReference type="ARBA" id="ARBA00022723"/>
    </source>
</evidence>
<dbReference type="Pfam" id="PF17677">
    <property type="entry name" value="Glyco_hydro38C2"/>
    <property type="match status" value="1"/>
</dbReference>
<evidence type="ECO:0000256" key="1">
    <source>
        <dbReference type="ARBA" id="ARBA00009792"/>
    </source>
</evidence>
<dbReference type="GO" id="GO:0030246">
    <property type="term" value="F:carbohydrate binding"/>
    <property type="evidence" value="ECO:0007669"/>
    <property type="project" value="InterPro"/>
</dbReference>
<dbReference type="GO" id="GO:0046872">
    <property type="term" value="F:metal ion binding"/>
    <property type="evidence" value="ECO:0007669"/>
    <property type="project" value="UniProtKB-KW"/>
</dbReference>
<dbReference type="Gene3D" id="2.60.40.1180">
    <property type="entry name" value="Golgi alpha-mannosidase II"/>
    <property type="match status" value="1"/>
</dbReference>
<dbReference type="Proteomes" id="UP000195772">
    <property type="component" value="Unassembled WGS sequence"/>
</dbReference>
<feature type="signal peptide" evidence="5">
    <location>
        <begin position="1"/>
        <end position="24"/>
    </location>
</feature>
<feature type="chain" id="PRO_5012756895" evidence="5">
    <location>
        <begin position="25"/>
        <end position="1065"/>
    </location>
</feature>
<dbReference type="eggNOG" id="COG0383">
    <property type="taxonomic scope" value="Bacteria"/>
</dbReference>
<dbReference type="InterPro" id="IPR027291">
    <property type="entry name" value="Glyco_hydro_38_N_sf"/>
</dbReference>
<dbReference type="InterPro" id="IPR037094">
    <property type="entry name" value="Glyco_hydro_38_cen_sf"/>
</dbReference>
<dbReference type="Pfam" id="PF07748">
    <property type="entry name" value="Glyco_hydro_38C"/>
    <property type="match status" value="1"/>
</dbReference>
<evidence type="ECO:0000256" key="5">
    <source>
        <dbReference type="SAM" id="SignalP"/>
    </source>
</evidence>
<dbReference type="InterPro" id="IPR011330">
    <property type="entry name" value="Glyco_hydro/deAcase_b/a-brl"/>
</dbReference>
<evidence type="ECO:0000256" key="3">
    <source>
        <dbReference type="ARBA" id="ARBA00022801"/>
    </source>
</evidence>
<keyword evidence="5" id="KW-0732">Signal</keyword>
<dbReference type="Gene3D" id="2.70.98.30">
    <property type="entry name" value="Golgi alpha-mannosidase II, domain 4"/>
    <property type="match status" value="1"/>
</dbReference>
<evidence type="ECO:0000313" key="7">
    <source>
        <dbReference type="EMBL" id="OUN04243.1"/>
    </source>
</evidence>
<dbReference type="InterPro" id="IPR041147">
    <property type="entry name" value="GH38_C"/>
</dbReference>
<keyword evidence="4" id="KW-0326">Glycosidase</keyword>
<dbReference type="EMBL" id="NFHB01000002">
    <property type="protein sequence ID" value="OUN04243.1"/>
    <property type="molecule type" value="Genomic_DNA"/>
</dbReference>
<dbReference type="InterPro" id="IPR028995">
    <property type="entry name" value="Glyco_hydro_57/38_cen_sf"/>
</dbReference>
<accession>A0A1Y3QX38</accession>
<dbReference type="InterPro" id="IPR013780">
    <property type="entry name" value="Glyco_hydro_b"/>
</dbReference>
<comment type="similarity">
    <text evidence="1">Belongs to the glycosyl hydrolase 38 family.</text>
</comment>
<dbReference type="InterPro" id="IPR000602">
    <property type="entry name" value="Glyco_hydro_38_N"/>
</dbReference>
<name>A0A1Y3QX38_9BACT</name>
<dbReference type="Pfam" id="PF09261">
    <property type="entry name" value="Alpha-mann_mid"/>
    <property type="match status" value="1"/>
</dbReference>
<dbReference type="Gene3D" id="2.60.40.2220">
    <property type="match status" value="1"/>
</dbReference>
<keyword evidence="3" id="KW-0378">Hydrolase</keyword>
<dbReference type="InterPro" id="IPR011013">
    <property type="entry name" value="Gal_mutarotase_sf_dom"/>
</dbReference>
<sequence>MKTMRFIGIVLALFSAGSPPAAQAQDSGKKYKVYMVSNSHLDTQWRWDVKATIDDYLYNTAVQNLALLEKYPHYVFNFEGAVKYEWIKEYYPHLFERIRKFVADGRWNISGASFEANDPNMPSSESFIRNILLAQEFYKKEFGIKSKDMFLPDCFGFSQVMPTLGHHCGLIGFSTQKLSWRTEPLVGDSKTPFPIGLWEGVDGARIMVALEPGRYSWNEFPEGDLSANEELAESARKSPFGIAYRYYGNKLANGAGDHGGSALPRSIQLLEEGITNGKGPVQLVSATSSQLYEDYMPYGNHPELPVFVGEMPLDVHAPGCYTSQAEMKRYNRRNEQLADAAERSAVIADWMGAVPYPKKALNDAWKRFLWHQFHDDLTGTSIWEAYTYSWNDEFLAQGQFCDVILASAGAAASVMDTRAKGSPVLVYNPAAYSRRSLVEATVDLPAEAEGVAVYAPDGKAVPAQIVARDGARATVLFAAAMEPVSYAVYDVRAGKAGKGKVLRASGNTLENRVYKVTLDANGDIASVIDKRNGRDLVEKGKAFRLAVLTPNVSNRYPAWEIHKATLDQTPEPVDTDVRISVAECGAARASLKVERRYGDSRLVQYIRLTDGGDDERIDIVADIDWKTPDALLKAEFPMSVSAEEAVYDIGIGNQRRPTNHQRAHETFAHHWADLSDGDYGIAVLNDSKYGWDKPADNTLRLSLLHTPSTEKRYADQRDLDFGRHTMTYSLVGHDGDHNRAGVVEKGELLNQPLLSFTTPKHPGKLGRRFSFVAASTPQIAVKALKKAEDGSGYIVRVFETTGREVRGAELAFPVRIVSAEEVNGIEEPVGEARFEGNRLLVDAGHFAPKTYKVTLAEAPVAAPAIENAYVDFPVNQNSISSDPFKSVAKVDKECNSYAAELMPEVIVHGGIEYRRGKPDVKNVLNCRESVTVDLPQGDYNKVYILASSSRGDRKAVFDIDGRKYEAVVPYYSGFRAQWAWADKTKSFVKDGTIAHIGNHRHKMNGRNDAYTFTYLYRLGFDIAPGAGKLTLPEDADINIFAITVSGNRIDGTRWACEPRALPVIE</sequence>
<dbReference type="SUPFAM" id="SSF88713">
    <property type="entry name" value="Glycoside hydrolase/deacetylase"/>
    <property type="match status" value="1"/>
</dbReference>
<comment type="caution">
    <text evidence="7">The sequence shown here is derived from an EMBL/GenBank/DDBJ whole genome shotgun (WGS) entry which is preliminary data.</text>
</comment>
<organism evidence="7 8">
    <name type="scientific">Alistipes onderdonkii</name>
    <dbReference type="NCBI Taxonomy" id="328813"/>
    <lineage>
        <taxon>Bacteria</taxon>
        <taxon>Pseudomonadati</taxon>
        <taxon>Bacteroidota</taxon>
        <taxon>Bacteroidia</taxon>
        <taxon>Bacteroidales</taxon>
        <taxon>Rikenellaceae</taxon>
        <taxon>Alistipes</taxon>
    </lineage>
</organism>
<feature type="domain" description="Glycoside hydrolase family 38 central" evidence="6">
    <location>
        <begin position="316"/>
        <end position="393"/>
    </location>
</feature>
<dbReference type="SMART" id="SM00872">
    <property type="entry name" value="Alpha-mann_mid"/>
    <property type="match status" value="1"/>
</dbReference>
<evidence type="ECO:0000313" key="8">
    <source>
        <dbReference type="Proteomes" id="UP000195772"/>
    </source>
</evidence>
<keyword evidence="2" id="KW-0479">Metal-binding</keyword>
<dbReference type="GO" id="GO:0004559">
    <property type="term" value="F:alpha-mannosidase activity"/>
    <property type="evidence" value="ECO:0007669"/>
    <property type="project" value="InterPro"/>
</dbReference>
<proteinExistence type="inferred from homology"/>
<dbReference type="Pfam" id="PF01074">
    <property type="entry name" value="Glyco_hydro_38N"/>
    <property type="match status" value="1"/>
</dbReference>
<dbReference type="Gene3D" id="3.20.110.10">
    <property type="entry name" value="Glycoside hydrolase 38, N terminal domain"/>
    <property type="match status" value="1"/>
</dbReference>
<protein>
    <submittedName>
        <fullName evidence="7">Alpha-mannosidase</fullName>
    </submittedName>
</protein>
<gene>
    <name evidence="7" type="ORF">B5G41_02720</name>
</gene>
<dbReference type="GO" id="GO:0006013">
    <property type="term" value="P:mannose metabolic process"/>
    <property type="evidence" value="ECO:0007669"/>
    <property type="project" value="InterPro"/>
</dbReference>
<dbReference type="SUPFAM" id="SSF88688">
    <property type="entry name" value="Families 57/38 glycoside transferase middle domain"/>
    <property type="match status" value="1"/>
</dbReference>
<dbReference type="PANTHER" id="PTHR46017">
    <property type="entry name" value="ALPHA-MANNOSIDASE 2C1"/>
    <property type="match status" value="1"/>
</dbReference>
<reference evidence="8" key="1">
    <citation type="submission" date="2017-04" db="EMBL/GenBank/DDBJ databases">
        <title>Function of individual gut microbiota members based on whole genome sequencing of pure cultures obtained from chicken caecum.</title>
        <authorList>
            <person name="Medvecky M."/>
            <person name="Cejkova D."/>
            <person name="Polansky O."/>
            <person name="Karasova D."/>
            <person name="Kubasova T."/>
            <person name="Cizek A."/>
            <person name="Rychlik I."/>
        </authorList>
    </citation>
    <scope>NUCLEOTIDE SEQUENCE [LARGE SCALE GENOMIC DNA]</scope>
    <source>
        <strain evidence="8">An90</strain>
    </source>
</reference>
<evidence type="ECO:0000259" key="6">
    <source>
        <dbReference type="SMART" id="SM00872"/>
    </source>
</evidence>
<dbReference type="OrthoDB" id="9772207at2"/>
<dbReference type="GO" id="GO:0009313">
    <property type="term" value="P:oligosaccharide catabolic process"/>
    <property type="evidence" value="ECO:0007669"/>
    <property type="project" value="TreeGrafter"/>
</dbReference>
<dbReference type="InterPro" id="IPR015341">
    <property type="entry name" value="Glyco_hydro_38_cen"/>
</dbReference>
<evidence type="ECO:0000256" key="4">
    <source>
        <dbReference type="ARBA" id="ARBA00023295"/>
    </source>
</evidence>
<dbReference type="CDD" id="cd10789">
    <property type="entry name" value="GH38N_AMII_ER_cytosolic"/>
    <property type="match status" value="1"/>
</dbReference>
<dbReference type="InterPro" id="IPR011682">
    <property type="entry name" value="Glyco_hydro_38_C"/>
</dbReference>
<dbReference type="AlphaFoldDB" id="A0A1Y3QX38"/>
<dbReference type="SUPFAM" id="SSF74650">
    <property type="entry name" value="Galactose mutarotase-like"/>
    <property type="match status" value="1"/>
</dbReference>
<dbReference type="Gene3D" id="1.20.1270.50">
    <property type="entry name" value="Glycoside hydrolase family 38, central domain"/>
    <property type="match status" value="1"/>
</dbReference>
<dbReference type="PANTHER" id="PTHR46017:SF1">
    <property type="entry name" value="ALPHA-MANNOSIDASE 2C1"/>
    <property type="match status" value="1"/>
</dbReference>